<dbReference type="AlphaFoldDB" id="A0A5P8FIP7"/>
<evidence type="ECO:0000313" key="3">
    <source>
        <dbReference type="EMBL" id="QFQ29429.1"/>
    </source>
</evidence>
<dbReference type="Proteomes" id="UP000271708">
    <property type="component" value="Chromosome"/>
</dbReference>
<reference evidence="3 4" key="1">
    <citation type="submission" date="2019-09" db="EMBL/GenBank/DDBJ databases">
        <title>Complete Genome Sequence of Janibacter melonis M714 with both human health impact and industrial applications.</title>
        <authorList>
            <person name="Jin M."/>
            <person name="Zhao Q.R."/>
        </authorList>
    </citation>
    <scope>NUCLEOTIDE SEQUENCE [LARGE SCALE GENOMIC DNA]</scope>
    <source>
        <strain evidence="3 4">M714</strain>
    </source>
</reference>
<evidence type="ECO:0000256" key="1">
    <source>
        <dbReference type="SAM" id="MobiDB-lite"/>
    </source>
</evidence>
<dbReference type="EMBL" id="CP044548">
    <property type="protein sequence ID" value="QFQ29429.1"/>
    <property type="molecule type" value="Genomic_DNA"/>
</dbReference>
<dbReference type="RefSeq" id="WP_123091338.1">
    <property type="nucleotide sequence ID" value="NZ_CP044548.2"/>
</dbReference>
<evidence type="ECO:0008006" key="5">
    <source>
        <dbReference type="Google" id="ProtNLM"/>
    </source>
</evidence>
<proteinExistence type="predicted"/>
<keyword evidence="2" id="KW-1133">Transmembrane helix</keyword>
<sequence>MVVLGLIILVVAILVGVVLVMGTGSPDVAGQKVDISLLDTVTVSLNPLALVVAGMAVMFLAWLGLVLMRSALARKARLRRERKDLEREAQQRRAEDEAARVREREELDRQHERELHDQHLATETARERATVAEEDARRGRPDGGLPPRA</sequence>
<dbReference type="OrthoDB" id="4869609at2"/>
<feature type="compositionally biased region" description="Basic and acidic residues" evidence="1">
    <location>
        <begin position="82"/>
        <end position="141"/>
    </location>
</feature>
<evidence type="ECO:0000313" key="4">
    <source>
        <dbReference type="Proteomes" id="UP000271708"/>
    </source>
</evidence>
<keyword evidence="2" id="KW-0472">Membrane</keyword>
<feature type="transmembrane region" description="Helical" evidence="2">
    <location>
        <begin position="48"/>
        <end position="72"/>
    </location>
</feature>
<dbReference type="KEGG" id="jme:EEW87_002430"/>
<evidence type="ECO:0000256" key="2">
    <source>
        <dbReference type="SAM" id="Phobius"/>
    </source>
</evidence>
<feature type="region of interest" description="Disordered" evidence="1">
    <location>
        <begin position="82"/>
        <end position="149"/>
    </location>
</feature>
<name>A0A5P8FIP7_9MICO</name>
<gene>
    <name evidence="3" type="ORF">EEW87_002430</name>
</gene>
<dbReference type="GeneID" id="59163301"/>
<keyword evidence="2" id="KW-0812">Transmembrane</keyword>
<organism evidence="3 4">
    <name type="scientific">Janibacter melonis</name>
    <dbReference type="NCBI Taxonomy" id="262209"/>
    <lineage>
        <taxon>Bacteria</taxon>
        <taxon>Bacillati</taxon>
        <taxon>Actinomycetota</taxon>
        <taxon>Actinomycetes</taxon>
        <taxon>Micrococcales</taxon>
        <taxon>Intrasporangiaceae</taxon>
        <taxon>Janibacter</taxon>
    </lineage>
</organism>
<accession>A0A5P8FIP7</accession>
<protein>
    <recommendedName>
        <fullName evidence="5">DUF1049 domain-containing protein</fullName>
    </recommendedName>
</protein>